<comment type="caution">
    <text evidence="1">The sequence shown here is derived from an EMBL/GenBank/DDBJ whole genome shotgun (WGS) entry which is preliminary data.</text>
</comment>
<dbReference type="InterPro" id="IPR029058">
    <property type="entry name" value="AB_hydrolase_fold"/>
</dbReference>
<evidence type="ECO:0008006" key="3">
    <source>
        <dbReference type="Google" id="ProtNLM"/>
    </source>
</evidence>
<sequence>MTIILPDHRGTGLSTALTCDDNGSQTVDSACITYLLSKWGREGINQFSITSAAHDLSVQIQSYKIDKPGRITIFAVSYGTLWLDRFLQIYPTKQECIKKYFSQYKLTPSKLRNVFLDLANDGTRYMDRTIVPAVIYRLNCCNLDDVTVLKYFFNHTTTLTAAVNEPEIDEKTFHDWRASTIMSLNYAPNYFALRSQWSKYPLDKYYGNFAADAPVLMLSGQLVPATVFEQASHLGSITSKTRKFYAIPLAGHVTVNIGVVSYLCPITIATSWLFPKLFPANYGDPRCIQDLPTTIDFTGVTEVGRQCSLKLLNINRPFGNELVIVKHFSVNRHIL</sequence>
<name>A0A819B4R6_9BILA</name>
<dbReference type="SUPFAM" id="SSF53474">
    <property type="entry name" value="alpha/beta-Hydrolases"/>
    <property type="match status" value="1"/>
</dbReference>
<dbReference type="Gene3D" id="3.40.50.1820">
    <property type="entry name" value="alpha/beta hydrolase"/>
    <property type="match status" value="1"/>
</dbReference>
<keyword evidence="2" id="KW-1185">Reference proteome</keyword>
<protein>
    <recommendedName>
        <fullName evidence="3">Peptidase S33 tripeptidyl aminopeptidase-like C-terminal domain-containing protein</fullName>
    </recommendedName>
</protein>
<evidence type="ECO:0000313" key="2">
    <source>
        <dbReference type="Proteomes" id="UP000663866"/>
    </source>
</evidence>
<organism evidence="1 2">
    <name type="scientific">Rotaria magnacalcarata</name>
    <dbReference type="NCBI Taxonomy" id="392030"/>
    <lineage>
        <taxon>Eukaryota</taxon>
        <taxon>Metazoa</taxon>
        <taxon>Spiralia</taxon>
        <taxon>Gnathifera</taxon>
        <taxon>Rotifera</taxon>
        <taxon>Eurotatoria</taxon>
        <taxon>Bdelloidea</taxon>
        <taxon>Philodinida</taxon>
        <taxon>Philodinidae</taxon>
        <taxon>Rotaria</taxon>
    </lineage>
</organism>
<reference evidence="1" key="1">
    <citation type="submission" date="2021-02" db="EMBL/GenBank/DDBJ databases">
        <authorList>
            <person name="Nowell W R."/>
        </authorList>
    </citation>
    <scope>NUCLEOTIDE SEQUENCE</scope>
</reference>
<gene>
    <name evidence="1" type="ORF">OVN521_LOCUS3392</name>
</gene>
<dbReference type="Proteomes" id="UP000663866">
    <property type="component" value="Unassembled WGS sequence"/>
</dbReference>
<evidence type="ECO:0000313" key="1">
    <source>
        <dbReference type="EMBL" id="CAF3792512.1"/>
    </source>
</evidence>
<dbReference type="AlphaFoldDB" id="A0A819B4R6"/>
<proteinExistence type="predicted"/>
<accession>A0A819B4R6</accession>
<dbReference type="EMBL" id="CAJOBG010000290">
    <property type="protein sequence ID" value="CAF3792512.1"/>
    <property type="molecule type" value="Genomic_DNA"/>
</dbReference>